<keyword evidence="5" id="KW-0809">Transit peptide</keyword>
<dbReference type="EMBL" id="OU963865">
    <property type="protein sequence ID" value="CAH0770603.1"/>
    <property type="molecule type" value="Genomic_DNA"/>
</dbReference>
<dbReference type="PANTHER" id="PTHR13143">
    <property type="entry name" value="TETRATRICOPEPTIDE REPEAT PROTEIN 19"/>
    <property type="match status" value="1"/>
</dbReference>
<dbReference type="SUPFAM" id="SSF48452">
    <property type="entry name" value="TPR-like"/>
    <property type="match status" value="2"/>
</dbReference>
<keyword evidence="4 7" id="KW-0802">TPR repeat</keyword>
<sequence>MEAIRCLAKCIKSYRCLKCLKVSSVETLGPSVGSRRFHISNKLLLSISPQEKQIPNNTHAGKLMLCISLGFLDIFKSKELDPESELIMTLKRSILLIQREEFPAAEQMLHVALRQAQEQGNSDGITYAYDLMANLAMTRGQFEKAEKLFVLIMNRLISNQVPENDLRNLHISLKLAKILEEKGDRNKAELGYKFCLDHLEEKVAAIRDLKLKKTHFSDQEKIDNENTIALYGMSLDWFAKFLLQERKYEESVKCYKKAYKLCVEVNGDIHEQNVILLNDIGTVNYLRGNYDKALKYLTRAIEMGKHLPQMEDLSSVYINLGKVYLEQGLKAEAEKHCRDGWKNANRLNNEEGIKDAEMCLSRVQKAMA</sequence>
<gene>
    <name evidence="8" type="ORF">BEMITA_LOCUS7459</name>
</gene>
<evidence type="ECO:0000313" key="8">
    <source>
        <dbReference type="EMBL" id="CAH0770603.1"/>
    </source>
</evidence>
<dbReference type="InterPro" id="IPR011990">
    <property type="entry name" value="TPR-like_helical_dom_sf"/>
</dbReference>
<feature type="repeat" description="TPR" evidence="7">
    <location>
        <begin position="274"/>
        <end position="307"/>
    </location>
</feature>
<dbReference type="KEGG" id="btab:109032868"/>
<dbReference type="Proteomes" id="UP001152759">
    <property type="component" value="Chromosome 4"/>
</dbReference>
<dbReference type="GO" id="GO:0005743">
    <property type="term" value="C:mitochondrial inner membrane"/>
    <property type="evidence" value="ECO:0007669"/>
    <property type="project" value="TreeGrafter"/>
</dbReference>
<reference evidence="8" key="1">
    <citation type="submission" date="2021-12" db="EMBL/GenBank/DDBJ databases">
        <authorList>
            <person name="King R."/>
        </authorList>
    </citation>
    <scope>NUCLEOTIDE SEQUENCE</scope>
</reference>
<keyword evidence="3" id="KW-0677">Repeat</keyword>
<dbReference type="Pfam" id="PF13424">
    <property type="entry name" value="TPR_12"/>
    <property type="match status" value="1"/>
</dbReference>
<evidence type="ECO:0000256" key="5">
    <source>
        <dbReference type="ARBA" id="ARBA00022946"/>
    </source>
</evidence>
<comment type="subcellular location">
    <subcellularLocation>
        <location evidence="1">Mitochondrion</location>
    </subcellularLocation>
</comment>
<dbReference type="GO" id="GO:0034551">
    <property type="term" value="P:mitochondrial respiratory chain complex III assembly"/>
    <property type="evidence" value="ECO:0007669"/>
    <property type="project" value="InterPro"/>
</dbReference>
<evidence type="ECO:0000256" key="6">
    <source>
        <dbReference type="ARBA" id="ARBA00023128"/>
    </source>
</evidence>
<evidence type="ECO:0000256" key="3">
    <source>
        <dbReference type="ARBA" id="ARBA00022737"/>
    </source>
</evidence>
<evidence type="ECO:0000313" key="9">
    <source>
        <dbReference type="Proteomes" id="UP001152759"/>
    </source>
</evidence>
<keyword evidence="6" id="KW-0496">Mitochondrion</keyword>
<keyword evidence="9" id="KW-1185">Reference proteome</keyword>
<evidence type="ECO:0000256" key="2">
    <source>
        <dbReference type="ARBA" id="ARBA00008219"/>
    </source>
</evidence>
<dbReference type="InterPro" id="IPR019734">
    <property type="entry name" value="TPR_rpt"/>
</dbReference>
<evidence type="ECO:0000256" key="1">
    <source>
        <dbReference type="ARBA" id="ARBA00004173"/>
    </source>
</evidence>
<dbReference type="InterPro" id="IPR040395">
    <property type="entry name" value="TTC19"/>
</dbReference>
<accession>A0A9P0CBR3</accession>
<dbReference type="Gene3D" id="1.25.40.10">
    <property type="entry name" value="Tetratricopeptide repeat domain"/>
    <property type="match status" value="2"/>
</dbReference>
<dbReference type="AlphaFoldDB" id="A0A9P0CBR3"/>
<dbReference type="PANTHER" id="PTHR13143:SF6">
    <property type="entry name" value="TETRATRICOPEPTIDE REPEAT PROTEIN 19, MITOCHONDRIAL"/>
    <property type="match status" value="1"/>
</dbReference>
<evidence type="ECO:0000256" key="4">
    <source>
        <dbReference type="ARBA" id="ARBA00022803"/>
    </source>
</evidence>
<organism evidence="8 9">
    <name type="scientific">Bemisia tabaci</name>
    <name type="common">Sweetpotato whitefly</name>
    <name type="synonym">Aleurodes tabaci</name>
    <dbReference type="NCBI Taxonomy" id="7038"/>
    <lineage>
        <taxon>Eukaryota</taxon>
        <taxon>Metazoa</taxon>
        <taxon>Ecdysozoa</taxon>
        <taxon>Arthropoda</taxon>
        <taxon>Hexapoda</taxon>
        <taxon>Insecta</taxon>
        <taxon>Pterygota</taxon>
        <taxon>Neoptera</taxon>
        <taxon>Paraneoptera</taxon>
        <taxon>Hemiptera</taxon>
        <taxon>Sternorrhyncha</taxon>
        <taxon>Aleyrodoidea</taxon>
        <taxon>Aleyrodidae</taxon>
        <taxon>Aleyrodinae</taxon>
        <taxon>Bemisia</taxon>
    </lineage>
</organism>
<evidence type="ECO:0000256" key="7">
    <source>
        <dbReference type="PROSITE-ProRule" id="PRU00339"/>
    </source>
</evidence>
<name>A0A9P0CBR3_BEMTA</name>
<protein>
    <submittedName>
        <fullName evidence="8">Uncharacterized protein</fullName>
    </submittedName>
</protein>
<proteinExistence type="inferred from homology"/>
<dbReference type="SMART" id="SM00028">
    <property type="entry name" value="TPR"/>
    <property type="match status" value="4"/>
</dbReference>
<comment type="similarity">
    <text evidence="2">Belongs to the TTC19 family.</text>
</comment>
<dbReference type="PROSITE" id="PS50005">
    <property type="entry name" value="TPR"/>
    <property type="match status" value="1"/>
</dbReference>